<dbReference type="AlphaFoldDB" id="A0A0E9S2Z0"/>
<reference evidence="1" key="2">
    <citation type="journal article" date="2015" name="Fish Shellfish Immunol.">
        <title>Early steps in the European eel (Anguilla anguilla)-Vibrio vulnificus interaction in the gills: Role of the RtxA13 toxin.</title>
        <authorList>
            <person name="Callol A."/>
            <person name="Pajuelo D."/>
            <person name="Ebbesson L."/>
            <person name="Teles M."/>
            <person name="MacKenzie S."/>
            <person name="Amaro C."/>
        </authorList>
    </citation>
    <scope>NUCLEOTIDE SEQUENCE</scope>
</reference>
<organism evidence="1">
    <name type="scientific">Anguilla anguilla</name>
    <name type="common">European freshwater eel</name>
    <name type="synonym">Muraena anguilla</name>
    <dbReference type="NCBI Taxonomy" id="7936"/>
    <lineage>
        <taxon>Eukaryota</taxon>
        <taxon>Metazoa</taxon>
        <taxon>Chordata</taxon>
        <taxon>Craniata</taxon>
        <taxon>Vertebrata</taxon>
        <taxon>Euteleostomi</taxon>
        <taxon>Actinopterygii</taxon>
        <taxon>Neopterygii</taxon>
        <taxon>Teleostei</taxon>
        <taxon>Anguilliformes</taxon>
        <taxon>Anguillidae</taxon>
        <taxon>Anguilla</taxon>
    </lineage>
</organism>
<reference evidence="1" key="1">
    <citation type="submission" date="2014-11" db="EMBL/GenBank/DDBJ databases">
        <authorList>
            <person name="Amaro Gonzalez C."/>
        </authorList>
    </citation>
    <scope>NUCLEOTIDE SEQUENCE</scope>
</reference>
<sequence>MLQGHLEVYCDQYFNFSIIIHHVQFKRTGTVTQFYIVNVVLHSRPFEIIP</sequence>
<dbReference type="EMBL" id="GBXM01073694">
    <property type="protein sequence ID" value="JAH34883.1"/>
    <property type="molecule type" value="Transcribed_RNA"/>
</dbReference>
<protein>
    <submittedName>
        <fullName evidence="1">Uncharacterized protein</fullName>
    </submittedName>
</protein>
<proteinExistence type="predicted"/>
<evidence type="ECO:0000313" key="1">
    <source>
        <dbReference type="EMBL" id="JAH34883.1"/>
    </source>
</evidence>
<accession>A0A0E9S2Z0</accession>
<name>A0A0E9S2Z0_ANGAN</name>